<dbReference type="GO" id="GO:0005856">
    <property type="term" value="C:cytoskeleton"/>
    <property type="evidence" value="ECO:0007669"/>
    <property type="project" value="UniProtKB-SubCell"/>
</dbReference>
<dbReference type="Proteomes" id="UP000319731">
    <property type="component" value="Unassembled WGS sequence"/>
</dbReference>
<keyword evidence="9" id="KW-1185">Reference proteome</keyword>
<comment type="similarity">
    <text evidence="6">Belongs to the CFAP144 family.</text>
</comment>
<dbReference type="GeneID" id="42003071"/>
<evidence type="ECO:0000313" key="8">
    <source>
        <dbReference type="EMBL" id="TPX35909.1"/>
    </source>
</evidence>
<feature type="compositionally biased region" description="Basic and acidic residues" evidence="7">
    <location>
        <begin position="126"/>
        <end position="135"/>
    </location>
</feature>
<evidence type="ECO:0000256" key="4">
    <source>
        <dbReference type="ARBA" id="ARBA00023212"/>
    </source>
</evidence>
<name>A0A507C9R5_9FUNG</name>
<gene>
    <name evidence="8" type="ORF">SmJEL517_g01846</name>
</gene>
<keyword evidence="3" id="KW-0963">Cytoplasm</keyword>
<feature type="region of interest" description="Disordered" evidence="7">
    <location>
        <begin position="1"/>
        <end position="21"/>
    </location>
</feature>
<dbReference type="STRING" id="1806994.A0A507C9R5"/>
<evidence type="ECO:0000256" key="7">
    <source>
        <dbReference type="SAM" id="MobiDB-lite"/>
    </source>
</evidence>
<dbReference type="PANTHER" id="PTHR33865:SF3">
    <property type="entry name" value="PROTEIN FAM183B"/>
    <property type="match status" value="1"/>
</dbReference>
<keyword evidence="5" id="KW-0966">Cell projection</keyword>
<evidence type="ECO:0000256" key="1">
    <source>
        <dbReference type="ARBA" id="ARBA00004138"/>
    </source>
</evidence>
<reference evidence="8 9" key="1">
    <citation type="journal article" date="2019" name="Sci. Rep.">
        <title>Comparative genomics of chytrid fungi reveal insights into the obligate biotrophic and pathogenic lifestyle of Synchytrium endobioticum.</title>
        <authorList>
            <person name="van de Vossenberg B.T.L.H."/>
            <person name="Warris S."/>
            <person name="Nguyen H.D.T."/>
            <person name="van Gent-Pelzer M.P.E."/>
            <person name="Joly D.L."/>
            <person name="van de Geest H.C."/>
            <person name="Bonants P.J.M."/>
            <person name="Smith D.S."/>
            <person name="Levesque C.A."/>
            <person name="van der Lee T.A.J."/>
        </authorList>
    </citation>
    <scope>NUCLEOTIDE SEQUENCE [LARGE SCALE GENOMIC DNA]</scope>
    <source>
        <strain evidence="8 9">JEL517</strain>
    </source>
</reference>
<evidence type="ECO:0000256" key="5">
    <source>
        <dbReference type="ARBA" id="ARBA00023273"/>
    </source>
</evidence>
<dbReference type="PANTHER" id="PTHR33865">
    <property type="entry name" value="PROTEIN FAM183B"/>
    <property type="match status" value="1"/>
</dbReference>
<dbReference type="AlphaFoldDB" id="A0A507C9R5"/>
<dbReference type="EMBL" id="QEAO01000006">
    <property type="protein sequence ID" value="TPX35909.1"/>
    <property type="molecule type" value="Genomic_DNA"/>
</dbReference>
<proteinExistence type="inferred from homology"/>
<protein>
    <submittedName>
        <fullName evidence="8">Uncharacterized protein</fullName>
    </submittedName>
</protein>
<dbReference type="OrthoDB" id="446290at2759"/>
<comment type="caution">
    <text evidence="8">The sequence shown here is derived from an EMBL/GenBank/DDBJ whole genome shotgun (WGS) entry which is preliminary data.</text>
</comment>
<evidence type="ECO:0000313" key="9">
    <source>
        <dbReference type="Proteomes" id="UP000319731"/>
    </source>
</evidence>
<keyword evidence="4" id="KW-0206">Cytoskeleton</keyword>
<sequence length="154" mass="17452">MAPKAAASSKNGERSGKNFNPQIFAEAVKKEMRTFKPYETFMLSPNIKKRVQWLTSDLLNPNLDIVLSQKPTDSVPTGTEGVLDQEYFLREAQRNLAPRDKYPAPLTASQAYGWDTRPIMILRDERFHHPKKTTEITRTPRPAPTPKADKKGGK</sequence>
<evidence type="ECO:0000256" key="2">
    <source>
        <dbReference type="ARBA" id="ARBA00004245"/>
    </source>
</evidence>
<evidence type="ECO:0000256" key="3">
    <source>
        <dbReference type="ARBA" id="ARBA00022490"/>
    </source>
</evidence>
<dbReference type="Pfam" id="PF14886">
    <property type="entry name" value="FAM183"/>
    <property type="match status" value="1"/>
</dbReference>
<comment type="subcellular location">
    <subcellularLocation>
        <location evidence="1">Cell projection</location>
        <location evidence="1">Cilium</location>
    </subcellularLocation>
    <subcellularLocation>
        <location evidence="2">Cytoplasm</location>
        <location evidence="2">Cytoskeleton</location>
    </subcellularLocation>
</comment>
<evidence type="ECO:0000256" key="6">
    <source>
        <dbReference type="ARBA" id="ARBA00034777"/>
    </source>
</evidence>
<dbReference type="GO" id="GO:0097546">
    <property type="term" value="C:ciliary base"/>
    <property type="evidence" value="ECO:0007669"/>
    <property type="project" value="TreeGrafter"/>
</dbReference>
<dbReference type="RefSeq" id="XP_031026294.1">
    <property type="nucleotide sequence ID" value="XM_031167774.1"/>
</dbReference>
<organism evidence="8 9">
    <name type="scientific">Synchytrium microbalum</name>
    <dbReference type="NCBI Taxonomy" id="1806994"/>
    <lineage>
        <taxon>Eukaryota</taxon>
        <taxon>Fungi</taxon>
        <taxon>Fungi incertae sedis</taxon>
        <taxon>Chytridiomycota</taxon>
        <taxon>Chytridiomycota incertae sedis</taxon>
        <taxon>Chytridiomycetes</taxon>
        <taxon>Synchytriales</taxon>
        <taxon>Synchytriaceae</taxon>
        <taxon>Synchytrium</taxon>
    </lineage>
</organism>
<dbReference type="InterPro" id="IPR029214">
    <property type="entry name" value="CFAP144"/>
</dbReference>
<feature type="region of interest" description="Disordered" evidence="7">
    <location>
        <begin position="126"/>
        <end position="154"/>
    </location>
</feature>
<accession>A0A507C9R5</accession>